<evidence type="ECO:0000313" key="1">
    <source>
        <dbReference type="EMBL" id="SSD58388.1"/>
    </source>
</evidence>
<dbReference type="Pfam" id="PF17330">
    <property type="entry name" value="SWC7"/>
    <property type="match status" value="1"/>
</dbReference>
<proteinExistence type="predicted"/>
<dbReference type="VEuPathDB" id="FungiDB:SCODWIG_00149"/>
<dbReference type="InterPro" id="IPR020195">
    <property type="entry name" value="SWR1_Swc7"/>
</dbReference>
<reference evidence="2" key="1">
    <citation type="submission" date="2018-06" db="EMBL/GenBank/DDBJ databases">
        <authorList>
            <person name="Guldener U."/>
        </authorList>
    </citation>
    <scope>NUCLEOTIDE SEQUENCE [LARGE SCALE GENOMIC DNA]</scope>
    <source>
        <strain evidence="2">UTAD17</strain>
    </source>
</reference>
<organism evidence="1 2">
    <name type="scientific">Saccharomycodes ludwigii</name>
    <dbReference type="NCBI Taxonomy" id="36035"/>
    <lineage>
        <taxon>Eukaryota</taxon>
        <taxon>Fungi</taxon>
        <taxon>Dikarya</taxon>
        <taxon>Ascomycota</taxon>
        <taxon>Saccharomycotina</taxon>
        <taxon>Saccharomycetes</taxon>
        <taxon>Saccharomycodales</taxon>
        <taxon>Saccharomycodaceae</taxon>
        <taxon>Saccharomycodes</taxon>
    </lineage>
</organism>
<name>A0A376B128_9ASCO</name>
<dbReference type="OrthoDB" id="4067990at2759"/>
<accession>A0A376B128</accession>
<keyword evidence="2" id="KW-1185">Reference proteome</keyword>
<dbReference type="EMBL" id="UFAJ01000009">
    <property type="protein sequence ID" value="SSD58388.1"/>
    <property type="molecule type" value="Genomic_DNA"/>
</dbReference>
<dbReference type="AlphaFoldDB" id="A0A376B128"/>
<gene>
    <name evidence="1" type="ORF">SCODWIG_00149</name>
</gene>
<sequence length="153" mass="18082">MLDTNKNKKDNPSIDQYGWDSHIILLLLQIVLHRQQYLCHKDSNLSEVECAKNPVIDDFIFNTFINHKLVKYYNIMSKNTRNSVVPTDLTLEELKQIVRSIYSRGLPQNENNDPNTLVALCNYYYFKRIDELENNILPKIKKQLQQQQNKVLN</sequence>
<protein>
    <submittedName>
        <fullName evidence="1">Uncharacterized protein</fullName>
    </submittedName>
</protein>
<evidence type="ECO:0000313" key="2">
    <source>
        <dbReference type="Proteomes" id="UP000262825"/>
    </source>
</evidence>
<dbReference type="Proteomes" id="UP000262825">
    <property type="component" value="Unassembled WGS sequence"/>
</dbReference>